<reference evidence="2" key="1">
    <citation type="submission" date="2020-12" db="EMBL/GenBank/DDBJ databases">
        <title>WGS assembly of Carya illinoinensis cv. Pawnee.</title>
        <authorList>
            <person name="Platts A."/>
            <person name="Shu S."/>
            <person name="Wright S."/>
            <person name="Barry K."/>
            <person name="Edger P."/>
            <person name="Pires J.C."/>
            <person name="Schmutz J."/>
        </authorList>
    </citation>
    <scope>NUCLEOTIDE SEQUENCE</scope>
    <source>
        <tissue evidence="2">Leaf</tissue>
    </source>
</reference>
<evidence type="ECO:0000256" key="1">
    <source>
        <dbReference type="SAM" id="MobiDB-lite"/>
    </source>
</evidence>
<evidence type="ECO:0000313" key="3">
    <source>
        <dbReference type="Proteomes" id="UP000811609"/>
    </source>
</evidence>
<sequence length="113" mass="12796">MFSLNLPSYSLDSSSPPSSWSTKSKEPRGIFCLTHQAKKIKLLDLRKEQPQQYTKGWSVDGGRATRTTHGFRRSNRIWYSSESRKKPASERGLYLFCILGASWLGVGLSIEVL</sequence>
<proteinExistence type="predicted"/>
<comment type="caution">
    <text evidence="2">The sequence shown here is derived from an EMBL/GenBank/DDBJ whole genome shotgun (WGS) entry which is preliminary data.</text>
</comment>
<feature type="compositionally biased region" description="Low complexity" evidence="1">
    <location>
        <begin position="1"/>
        <end position="22"/>
    </location>
</feature>
<protein>
    <submittedName>
        <fullName evidence="2">Uncharacterized protein</fullName>
    </submittedName>
</protein>
<name>A0A8T1Q8T5_CARIL</name>
<accession>A0A8T1Q8T5</accession>
<dbReference type="AlphaFoldDB" id="A0A8T1Q8T5"/>
<organism evidence="2 3">
    <name type="scientific">Carya illinoinensis</name>
    <name type="common">Pecan</name>
    <dbReference type="NCBI Taxonomy" id="32201"/>
    <lineage>
        <taxon>Eukaryota</taxon>
        <taxon>Viridiplantae</taxon>
        <taxon>Streptophyta</taxon>
        <taxon>Embryophyta</taxon>
        <taxon>Tracheophyta</taxon>
        <taxon>Spermatophyta</taxon>
        <taxon>Magnoliopsida</taxon>
        <taxon>eudicotyledons</taxon>
        <taxon>Gunneridae</taxon>
        <taxon>Pentapetalae</taxon>
        <taxon>rosids</taxon>
        <taxon>fabids</taxon>
        <taxon>Fagales</taxon>
        <taxon>Juglandaceae</taxon>
        <taxon>Carya</taxon>
    </lineage>
</organism>
<keyword evidence="3" id="KW-1185">Reference proteome</keyword>
<feature type="region of interest" description="Disordered" evidence="1">
    <location>
        <begin position="1"/>
        <end position="25"/>
    </location>
</feature>
<dbReference type="Proteomes" id="UP000811609">
    <property type="component" value="Chromosome 6"/>
</dbReference>
<dbReference type="EMBL" id="CM031814">
    <property type="protein sequence ID" value="KAG6650772.1"/>
    <property type="molecule type" value="Genomic_DNA"/>
</dbReference>
<gene>
    <name evidence="2" type="ORF">CIPAW_06G066000</name>
</gene>
<evidence type="ECO:0000313" key="2">
    <source>
        <dbReference type="EMBL" id="KAG6650772.1"/>
    </source>
</evidence>